<protein>
    <recommendedName>
        <fullName evidence="3">Arrestin C-terminal-like domain-containing protein</fullName>
    </recommendedName>
</protein>
<evidence type="ECO:0000313" key="1">
    <source>
        <dbReference type="EMBL" id="RYN86392.1"/>
    </source>
</evidence>
<reference evidence="2" key="1">
    <citation type="journal article" date="2019" name="bioRxiv">
        <title>Genomics, evolutionary history and diagnostics of the Alternaria alternata species group including apple and Asian pear pathotypes.</title>
        <authorList>
            <person name="Armitage A.D."/>
            <person name="Cockerton H.M."/>
            <person name="Sreenivasaprasad S."/>
            <person name="Woodhall J.W."/>
            <person name="Lane C.R."/>
            <person name="Harrison R.J."/>
            <person name="Clarkson J.P."/>
        </authorList>
    </citation>
    <scope>NUCLEOTIDE SEQUENCE [LARGE SCALE GENOMIC DNA]</scope>
    <source>
        <strain evidence="2">FERA 635</strain>
    </source>
</reference>
<evidence type="ECO:0000313" key="2">
    <source>
        <dbReference type="Proteomes" id="UP000293195"/>
    </source>
</evidence>
<evidence type="ECO:0008006" key="3">
    <source>
        <dbReference type="Google" id="ProtNLM"/>
    </source>
</evidence>
<comment type="caution">
    <text evidence="1">The sequence shown here is derived from an EMBL/GenBank/DDBJ whole genome shotgun (WGS) entry which is preliminary data.</text>
</comment>
<dbReference type="EMBL" id="PDXF01000149">
    <property type="protein sequence ID" value="RYN86392.1"/>
    <property type="molecule type" value="Genomic_DNA"/>
</dbReference>
<dbReference type="Proteomes" id="UP000293195">
    <property type="component" value="Unassembled WGS sequence"/>
</dbReference>
<proteinExistence type="predicted"/>
<gene>
    <name evidence="1" type="ORF">AA0119_g12937</name>
</gene>
<organism evidence="1 2">
    <name type="scientific">Alternaria tenuissima</name>
    <dbReference type="NCBI Taxonomy" id="119927"/>
    <lineage>
        <taxon>Eukaryota</taxon>
        <taxon>Fungi</taxon>
        <taxon>Dikarya</taxon>
        <taxon>Ascomycota</taxon>
        <taxon>Pezizomycotina</taxon>
        <taxon>Dothideomycetes</taxon>
        <taxon>Pleosporomycetidae</taxon>
        <taxon>Pleosporales</taxon>
        <taxon>Pleosporineae</taxon>
        <taxon>Pleosporaceae</taxon>
        <taxon>Alternaria</taxon>
        <taxon>Alternaria sect. Alternaria</taxon>
        <taxon>Alternaria alternata complex</taxon>
    </lineage>
</organism>
<accession>A0ABY0FRP0</accession>
<name>A0ABY0FRP0_9PLEO</name>
<keyword evidence="2" id="KW-1185">Reference proteome</keyword>
<sequence length="375" mass="42642">MQFLDVSYEVKLDSSQRALREDGSISYSFPFFFVIPLGTEGLGASKPLLCRILPPTFRSKGLYSDPISVTYKLHGVVRYRNEQDTSSEIPQTAKKVEKSQTIEFLPYTKVEPPTHVASFPEEFVLKTNSPIWKYALGGRLGEITMSTREPLPLAYSPYENRPCTDLTLSITAHAPLAVQRLRAISLNVKPAIRVKTFYASEPMPCLPKQTFLTRNQSIRLHDELIRLEHTDFTQLDWRHRPCIETEEPPRYEDALLDGAPQMTSTGSNLRDNSVDEWKASVRIPIQPHETILPTFCGSLISRSYSLILRVRIAGIRTRKADFEVPLQVVYLRPSQIRNDSVHDERSRSCIGPEGLLAQQDELPTYHMRSRGGDHT</sequence>